<dbReference type="PIRSF" id="PIRSF004749">
    <property type="entry name" value="Pep_def"/>
    <property type="match status" value="1"/>
</dbReference>
<dbReference type="GO" id="GO:0006412">
    <property type="term" value="P:translation"/>
    <property type="evidence" value="ECO:0007669"/>
    <property type="project" value="UniProtKB-UniRule"/>
</dbReference>
<dbReference type="EMBL" id="CP054719">
    <property type="protein sequence ID" value="QOL20295.1"/>
    <property type="molecule type" value="Genomic_DNA"/>
</dbReference>
<comment type="catalytic activity">
    <reaction evidence="2">
        <text>N-terminal N-formyl-L-methionyl-[peptide] + H2O = N-terminal L-methionyl-[peptide] + formate</text>
        <dbReference type="Rhea" id="RHEA:24420"/>
        <dbReference type="Rhea" id="RHEA-COMP:10639"/>
        <dbReference type="Rhea" id="RHEA-COMP:10640"/>
        <dbReference type="ChEBI" id="CHEBI:15377"/>
        <dbReference type="ChEBI" id="CHEBI:15740"/>
        <dbReference type="ChEBI" id="CHEBI:49298"/>
        <dbReference type="ChEBI" id="CHEBI:64731"/>
        <dbReference type="EC" id="3.5.1.88"/>
    </reaction>
</comment>
<reference evidence="3 4" key="1">
    <citation type="submission" date="2020-06" db="EMBL/GenBank/DDBJ databases">
        <title>The endosymbiont of the kinetoplastid Bodo saltans is a Paracaedibacter-like alpha-proteobacterium possessing a putative toxin-antitoxin system.</title>
        <authorList>
            <person name="Midha S."/>
            <person name="Rigden D.J."/>
            <person name="Siozios S."/>
            <person name="Hurst G.D.D."/>
            <person name="Jackson A.P."/>
        </authorList>
    </citation>
    <scope>NUCLEOTIDE SEQUENCE [LARGE SCALE GENOMIC DNA]</scope>
    <source>
        <strain evidence="3">Lake Konstanz</strain>
    </source>
</reference>
<dbReference type="PANTHER" id="PTHR10458">
    <property type="entry name" value="PEPTIDE DEFORMYLASE"/>
    <property type="match status" value="1"/>
</dbReference>
<evidence type="ECO:0000256" key="1">
    <source>
        <dbReference type="ARBA" id="ARBA00010759"/>
    </source>
</evidence>
<feature type="binding site" evidence="2">
    <location>
        <position position="170"/>
    </location>
    <ligand>
        <name>Fe cation</name>
        <dbReference type="ChEBI" id="CHEBI:24875"/>
    </ligand>
</feature>
<comment type="similarity">
    <text evidence="1 2">Belongs to the polypeptide deformylase family.</text>
</comment>
<dbReference type="HAMAP" id="MF_00163">
    <property type="entry name" value="Pep_deformylase"/>
    <property type="match status" value="1"/>
</dbReference>
<dbReference type="PRINTS" id="PR01576">
    <property type="entry name" value="PDEFORMYLASE"/>
</dbReference>
<keyword evidence="2" id="KW-0479">Metal-binding</keyword>
<evidence type="ECO:0000256" key="2">
    <source>
        <dbReference type="HAMAP-Rule" id="MF_00163"/>
    </source>
</evidence>
<organism evidence="3 4">
    <name type="scientific">Candidatus Bodocaedibacter vickermanii</name>
    <dbReference type="NCBI Taxonomy" id="2741701"/>
    <lineage>
        <taxon>Bacteria</taxon>
        <taxon>Pseudomonadati</taxon>
        <taxon>Pseudomonadota</taxon>
        <taxon>Alphaproteobacteria</taxon>
        <taxon>Holosporales</taxon>
        <taxon>Candidatus Paracaedibacteraceae</taxon>
        <taxon>Candidatus Bodocaedibacter</taxon>
    </lineage>
</organism>
<keyword evidence="2" id="KW-0408">Iron</keyword>
<name>A0A7L9RV47_9PROT</name>
<feature type="binding site" evidence="2">
    <location>
        <position position="124"/>
    </location>
    <ligand>
        <name>Fe cation</name>
        <dbReference type="ChEBI" id="CHEBI:24875"/>
    </ligand>
</feature>
<dbReference type="InterPro" id="IPR023635">
    <property type="entry name" value="Peptide_deformylase"/>
</dbReference>
<comment type="function">
    <text evidence="2">Removes the formyl group from the N-terminal Met of newly synthesized proteins. Requires at least a dipeptide for an efficient rate of reaction. N-terminal L-methionine is a prerequisite for activity but the enzyme has broad specificity at other positions.</text>
</comment>
<dbReference type="GO" id="GO:0042586">
    <property type="term" value="F:peptide deformylase activity"/>
    <property type="evidence" value="ECO:0007669"/>
    <property type="project" value="UniProtKB-UniRule"/>
</dbReference>
<dbReference type="KEGG" id="pbal:CPBP_01084"/>
<gene>
    <name evidence="3" type="primary">def_2</name>
    <name evidence="2" type="synonym">def</name>
    <name evidence="3" type="ORF">CPBP_01084</name>
</gene>
<protein>
    <recommendedName>
        <fullName evidence="2">Peptide deformylase</fullName>
        <shortName evidence="2">PDF</shortName>
        <ecNumber evidence="2">3.5.1.88</ecNumber>
    </recommendedName>
    <alternativeName>
        <fullName evidence="2">Polypeptide deformylase</fullName>
    </alternativeName>
</protein>
<dbReference type="InterPro" id="IPR036821">
    <property type="entry name" value="Peptide_deformylase_sf"/>
</dbReference>
<keyword evidence="2" id="KW-0648">Protein biosynthesis</keyword>
<accession>A0A7L9RV47</accession>
<keyword evidence="2 3" id="KW-0378">Hydrolase</keyword>
<dbReference type="AlphaFoldDB" id="A0A7L9RV47"/>
<dbReference type="PANTHER" id="PTHR10458:SF22">
    <property type="entry name" value="PEPTIDE DEFORMYLASE"/>
    <property type="match status" value="1"/>
</dbReference>
<feature type="active site" evidence="2">
    <location>
        <position position="167"/>
    </location>
</feature>
<dbReference type="RefSeq" id="WP_350331847.1">
    <property type="nucleotide sequence ID" value="NZ_CP054719.1"/>
</dbReference>
<sequence length="207" mass="23987">MTAISYEIEPTEFVAKPYVVFDMKKERPDIYCRPAQKISFPLSKVDIKDIQALEQQFDYEDNCAGLAAPQIGISKKVIVFATPDDPKTKKFRPDFIQEMSKKLWINPEYVGVEEEGFREDYEGCFSIPEMAGMVNRYNTIHYRAYDIDEKLVEGIAKGFLARIIQHEIDHLHGILYIDRITDPRKIIPIEEYRALRKAAMESAQKAE</sequence>
<dbReference type="GO" id="GO:0046872">
    <property type="term" value="F:metal ion binding"/>
    <property type="evidence" value="ECO:0007669"/>
    <property type="project" value="UniProtKB-KW"/>
</dbReference>
<proteinExistence type="inferred from homology"/>
<keyword evidence="4" id="KW-1185">Reference proteome</keyword>
<dbReference type="Proteomes" id="UP000594001">
    <property type="component" value="Chromosome"/>
</dbReference>
<dbReference type="Pfam" id="PF01327">
    <property type="entry name" value="Pep_deformylase"/>
    <property type="match status" value="1"/>
</dbReference>
<evidence type="ECO:0000313" key="3">
    <source>
        <dbReference type="EMBL" id="QOL20295.1"/>
    </source>
</evidence>
<evidence type="ECO:0000313" key="4">
    <source>
        <dbReference type="Proteomes" id="UP000594001"/>
    </source>
</evidence>
<dbReference type="CDD" id="cd00487">
    <property type="entry name" value="Pep_deformylase"/>
    <property type="match status" value="1"/>
</dbReference>
<dbReference type="EC" id="3.5.1.88" evidence="2"/>
<comment type="cofactor">
    <cofactor evidence="2">
        <name>Fe(2+)</name>
        <dbReference type="ChEBI" id="CHEBI:29033"/>
    </cofactor>
    <text evidence="2">Binds 1 Fe(2+) ion.</text>
</comment>
<feature type="binding site" evidence="2">
    <location>
        <position position="166"/>
    </location>
    <ligand>
        <name>Fe cation</name>
        <dbReference type="ChEBI" id="CHEBI:24875"/>
    </ligand>
</feature>
<dbReference type="Gene3D" id="3.90.45.10">
    <property type="entry name" value="Peptide deformylase"/>
    <property type="match status" value="1"/>
</dbReference>
<dbReference type="SUPFAM" id="SSF56420">
    <property type="entry name" value="Peptide deformylase"/>
    <property type="match status" value="1"/>
</dbReference>